<organism evidence="1 2">
    <name type="scientific">Diceros bicornis minor</name>
    <name type="common">South-central black rhinoceros</name>
    <dbReference type="NCBI Taxonomy" id="77932"/>
    <lineage>
        <taxon>Eukaryota</taxon>
        <taxon>Metazoa</taxon>
        <taxon>Chordata</taxon>
        <taxon>Craniata</taxon>
        <taxon>Vertebrata</taxon>
        <taxon>Euteleostomi</taxon>
        <taxon>Mammalia</taxon>
        <taxon>Eutheria</taxon>
        <taxon>Laurasiatheria</taxon>
        <taxon>Perissodactyla</taxon>
        <taxon>Rhinocerotidae</taxon>
        <taxon>Diceros</taxon>
    </lineage>
</organism>
<dbReference type="Proteomes" id="UP000551758">
    <property type="component" value="Unassembled WGS sequence"/>
</dbReference>
<reference evidence="1 2" key="1">
    <citation type="journal article" date="2020" name="Mol. Biol. Evol.">
        <title>Interspecific Gene Flow and the Evolution of Specialization in Black and White Rhinoceros.</title>
        <authorList>
            <person name="Moodley Y."/>
            <person name="Westbury M.V."/>
            <person name="Russo I.M."/>
            <person name="Gopalakrishnan S."/>
            <person name="Rakotoarivelo A."/>
            <person name="Olsen R.A."/>
            <person name="Prost S."/>
            <person name="Tunstall T."/>
            <person name="Ryder O.A."/>
            <person name="Dalen L."/>
            <person name="Bruford M.W."/>
        </authorList>
    </citation>
    <scope>NUCLEOTIDE SEQUENCE [LARGE SCALE GENOMIC DNA]</scope>
    <source>
        <strain evidence="1">SBR-YM</strain>
        <tissue evidence="1">Skin</tissue>
    </source>
</reference>
<dbReference type="AlphaFoldDB" id="A0A7J7F613"/>
<keyword evidence="2" id="KW-1185">Reference proteome</keyword>
<evidence type="ECO:0000313" key="2">
    <source>
        <dbReference type="Proteomes" id="UP000551758"/>
    </source>
</evidence>
<accession>A0A7J7F613</accession>
<proteinExistence type="predicted"/>
<sequence>MFYEELHTWMKKLDISWMKVNTSGLANFYFYAMKLLVRELAWTAYNQSADHFDVLGEYLKFLIQKA</sequence>
<comment type="caution">
    <text evidence="1">The sequence shown here is derived from an EMBL/GenBank/DDBJ whole genome shotgun (WGS) entry which is preliminary data.</text>
</comment>
<protein>
    <submittedName>
        <fullName evidence="1">Uncharacterized protein</fullName>
    </submittedName>
</protein>
<gene>
    <name evidence="1" type="ORF">HPG69_006612</name>
</gene>
<dbReference type="EMBL" id="JACDTQ010001259">
    <property type="protein sequence ID" value="KAF5923441.1"/>
    <property type="molecule type" value="Genomic_DNA"/>
</dbReference>
<evidence type="ECO:0000313" key="1">
    <source>
        <dbReference type="EMBL" id="KAF5923441.1"/>
    </source>
</evidence>
<name>A0A7J7F613_DICBM</name>